<reference evidence="3" key="5">
    <citation type="submission" date="2025-09" db="UniProtKB">
        <authorList>
            <consortium name="Ensembl"/>
        </authorList>
    </citation>
    <scope>IDENTIFICATION</scope>
</reference>
<dbReference type="Proteomes" id="UP000314986">
    <property type="component" value="Unassembled WGS sequence"/>
</dbReference>
<sequence length="103" mass="11518">MEFQRLLGAVSAELGSADVRALAFLCRDLVPGARLQGLSSALQLFAELQTEALLPPADPFLLTELLYRIRRFRLLRNLNWDKDRSPSLSVFSVTECLSLSVCH</sequence>
<accession>A0A4W3GC70</accession>
<dbReference type="PROSITE" id="PS50168">
    <property type="entry name" value="DED"/>
    <property type="match status" value="1"/>
</dbReference>
<dbReference type="Gene3D" id="1.10.533.10">
    <property type="entry name" value="Death Domain, Fas"/>
    <property type="match status" value="1"/>
</dbReference>
<keyword evidence="1" id="KW-0053">Apoptosis</keyword>
<dbReference type="InterPro" id="IPR011029">
    <property type="entry name" value="DEATH-like_dom_sf"/>
</dbReference>
<dbReference type="PANTHER" id="PTHR48169:SF7">
    <property type="entry name" value="CASPASE 10"/>
    <property type="match status" value="1"/>
</dbReference>
<reference evidence="4" key="2">
    <citation type="journal article" date="2007" name="PLoS Biol.">
        <title>Survey sequencing and comparative analysis of the elephant shark (Callorhinchus milii) genome.</title>
        <authorList>
            <person name="Venkatesh B."/>
            <person name="Kirkness E.F."/>
            <person name="Loh Y.H."/>
            <person name="Halpern A.L."/>
            <person name="Lee A.P."/>
            <person name="Johnson J."/>
            <person name="Dandona N."/>
            <person name="Viswanathan L.D."/>
            <person name="Tay A."/>
            <person name="Venter J.C."/>
            <person name="Strausberg R.L."/>
            <person name="Brenner S."/>
        </authorList>
    </citation>
    <scope>NUCLEOTIDE SEQUENCE [LARGE SCALE GENOMIC DNA]</scope>
</reference>
<proteinExistence type="predicted"/>
<reference evidence="4" key="1">
    <citation type="journal article" date="2006" name="Science">
        <title>Ancient noncoding elements conserved in the human genome.</title>
        <authorList>
            <person name="Venkatesh B."/>
            <person name="Kirkness E.F."/>
            <person name="Loh Y.H."/>
            <person name="Halpern A.L."/>
            <person name="Lee A.P."/>
            <person name="Johnson J."/>
            <person name="Dandona N."/>
            <person name="Viswanathan L.D."/>
            <person name="Tay A."/>
            <person name="Venter J.C."/>
            <person name="Strausberg R.L."/>
            <person name="Brenner S."/>
        </authorList>
    </citation>
    <scope>NUCLEOTIDE SEQUENCE [LARGE SCALE GENOMIC DNA]</scope>
</reference>
<dbReference type="SMART" id="SM00031">
    <property type="entry name" value="DED"/>
    <property type="match status" value="1"/>
</dbReference>
<dbReference type="InterPro" id="IPR001875">
    <property type="entry name" value="DED_dom"/>
</dbReference>
<dbReference type="Pfam" id="PF01335">
    <property type="entry name" value="DED"/>
    <property type="match status" value="1"/>
</dbReference>
<dbReference type="GO" id="GO:0006915">
    <property type="term" value="P:apoptotic process"/>
    <property type="evidence" value="ECO:0007669"/>
    <property type="project" value="UniProtKB-KW"/>
</dbReference>
<dbReference type="AlphaFoldDB" id="A0A4W3GC70"/>
<evidence type="ECO:0000313" key="3">
    <source>
        <dbReference type="Ensembl" id="ENSCMIP00000000871.1"/>
    </source>
</evidence>
<reference evidence="4" key="3">
    <citation type="journal article" date="2014" name="Nature">
        <title>Elephant shark genome provides unique insights into gnathostome evolution.</title>
        <authorList>
            <consortium name="International Elephant Shark Genome Sequencing Consortium"/>
            <person name="Venkatesh B."/>
            <person name="Lee A.P."/>
            <person name="Ravi V."/>
            <person name="Maurya A.K."/>
            <person name="Lian M.M."/>
            <person name="Swann J.B."/>
            <person name="Ohta Y."/>
            <person name="Flajnik M.F."/>
            <person name="Sutoh Y."/>
            <person name="Kasahara M."/>
            <person name="Hoon S."/>
            <person name="Gangu V."/>
            <person name="Roy S.W."/>
            <person name="Irimia M."/>
            <person name="Korzh V."/>
            <person name="Kondrychyn I."/>
            <person name="Lim Z.W."/>
            <person name="Tay B.H."/>
            <person name="Tohari S."/>
            <person name="Kong K.W."/>
            <person name="Ho S."/>
            <person name="Lorente-Galdos B."/>
            <person name="Quilez J."/>
            <person name="Marques-Bonet T."/>
            <person name="Raney B.J."/>
            <person name="Ingham P.W."/>
            <person name="Tay A."/>
            <person name="Hillier L.W."/>
            <person name="Minx P."/>
            <person name="Boehm T."/>
            <person name="Wilson R.K."/>
            <person name="Brenner S."/>
            <person name="Warren W.C."/>
        </authorList>
    </citation>
    <scope>NUCLEOTIDE SEQUENCE [LARGE SCALE GENOMIC DNA]</scope>
</reference>
<name>A0A4W3GC70_CALMI</name>
<dbReference type="STRING" id="7868.ENSCMIP00000000871"/>
<feature type="domain" description="DED" evidence="2">
    <location>
        <begin position="2"/>
        <end position="80"/>
    </location>
</feature>
<dbReference type="InParanoid" id="A0A4W3GC70"/>
<dbReference type="GO" id="GO:0042981">
    <property type="term" value="P:regulation of apoptotic process"/>
    <property type="evidence" value="ECO:0007669"/>
    <property type="project" value="InterPro"/>
</dbReference>
<evidence type="ECO:0000256" key="1">
    <source>
        <dbReference type="ARBA" id="ARBA00022703"/>
    </source>
</evidence>
<evidence type="ECO:0000259" key="2">
    <source>
        <dbReference type="PROSITE" id="PS50168"/>
    </source>
</evidence>
<dbReference type="Ensembl" id="ENSCMIT00000000920.1">
    <property type="protein sequence ID" value="ENSCMIP00000000871.1"/>
    <property type="gene ID" value="ENSCMIG00000000594.1"/>
</dbReference>
<organism evidence="3 4">
    <name type="scientific">Callorhinchus milii</name>
    <name type="common">Ghost shark</name>
    <dbReference type="NCBI Taxonomy" id="7868"/>
    <lineage>
        <taxon>Eukaryota</taxon>
        <taxon>Metazoa</taxon>
        <taxon>Chordata</taxon>
        <taxon>Craniata</taxon>
        <taxon>Vertebrata</taxon>
        <taxon>Chondrichthyes</taxon>
        <taxon>Holocephali</taxon>
        <taxon>Chimaeriformes</taxon>
        <taxon>Callorhinchidae</taxon>
        <taxon>Callorhinchus</taxon>
    </lineage>
</organism>
<reference evidence="3" key="4">
    <citation type="submission" date="2025-08" db="UniProtKB">
        <authorList>
            <consortium name="Ensembl"/>
        </authorList>
    </citation>
    <scope>IDENTIFICATION</scope>
</reference>
<keyword evidence="4" id="KW-1185">Reference proteome</keyword>
<dbReference type="SUPFAM" id="SSF47986">
    <property type="entry name" value="DEATH domain"/>
    <property type="match status" value="1"/>
</dbReference>
<evidence type="ECO:0000313" key="4">
    <source>
        <dbReference type="Proteomes" id="UP000314986"/>
    </source>
</evidence>
<dbReference type="PANTHER" id="PTHR48169">
    <property type="entry name" value="DED DOMAIN-CONTAINING PROTEIN"/>
    <property type="match status" value="1"/>
</dbReference>
<dbReference type="GeneTree" id="ENSGT00990000214130"/>
<protein>
    <recommendedName>
        <fullName evidence="2">DED domain-containing protein</fullName>
    </recommendedName>
</protein>